<gene>
    <name evidence="2" type="ORF">PV327_004432</name>
</gene>
<dbReference type="EMBL" id="JAQQBR010001832">
    <property type="protein sequence ID" value="KAK0166972.1"/>
    <property type="molecule type" value="Genomic_DNA"/>
</dbReference>
<evidence type="ECO:0000256" key="1">
    <source>
        <dbReference type="SAM" id="MobiDB-lite"/>
    </source>
</evidence>
<evidence type="ECO:0000313" key="3">
    <source>
        <dbReference type="Proteomes" id="UP001168972"/>
    </source>
</evidence>
<dbReference type="Proteomes" id="UP001168972">
    <property type="component" value="Unassembled WGS sequence"/>
</dbReference>
<proteinExistence type="predicted"/>
<name>A0AA39FCD5_MICHY</name>
<comment type="caution">
    <text evidence="2">The sequence shown here is derived from an EMBL/GenBank/DDBJ whole genome shotgun (WGS) entry which is preliminary data.</text>
</comment>
<reference evidence="2" key="1">
    <citation type="journal article" date="2023" name="bioRxiv">
        <title>Scaffold-level genome assemblies of two parasitoid biocontrol wasps reveal the parthenogenesis mechanism and an associated novel virus.</title>
        <authorList>
            <person name="Inwood S."/>
            <person name="Skelly J."/>
            <person name="Guhlin J."/>
            <person name="Harrop T."/>
            <person name="Goldson S."/>
            <person name="Dearden P."/>
        </authorList>
    </citation>
    <scope>NUCLEOTIDE SEQUENCE</scope>
    <source>
        <strain evidence="2">Lincoln</strain>
        <tissue evidence="2">Whole body</tissue>
    </source>
</reference>
<accession>A0AA39FCD5</accession>
<reference evidence="2" key="2">
    <citation type="submission" date="2023-03" db="EMBL/GenBank/DDBJ databases">
        <authorList>
            <person name="Inwood S.N."/>
            <person name="Skelly J.G."/>
            <person name="Guhlin J."/>
            <person name="Harrop T.W.R."/>
            <person name="Goldson S.G."/>
            <person name="Dearden P.K."/>
        </authorList>
    </citation>
    <scope>NUCLEOTIDE SEQUENCE</scope>
    <source>
        <strain evidence="2">Lincoln</strain>
        <tissue evidence="2">Whole body</tissue>
    </source>
</reference>
<keyword evidence="3" id="KW-1185">Reference proteome</keyword>
<dbReference type="AlphaFoldDB" id="A0AA39FCD5"/>
<evidence type="ECO:0000313" key="2">
    <source>
        <dbReference type="EMBL" id="KAK0166972.1"/>
    </source>
</evidence>
<sequence length="82" mass="9016">MSHSSRGNQLNFQLVAMDRDDDDFGEGFIAESHPLRPTNLSVPLGHDESRAPSMSSSVSDLDAPIYARETTFPVPSGKKFLH</sequence>
<organism evidence="2 3">
    <name type="scientific">Microctonus hyperodae</name>
    <name type="common">Parasitoid wasp</name>
    <dbReference type="NCBI Taxonomy" id="165561"/>
    <lineage>
        <taxon>Eukaryota</taxon>
        <taxon>Metazoa</taxon>
        <taxon>Ecdysozoa</taxon>
        <taxon>Arthropoda</taxon>
        <taxon>Hexapoda</taxon>
        <taxon>Insecta</taxon>
        <taxon>Pterygota</taxon>
        <taxon>Neoptera</taxon>
        <taxon>Endopterygota</taxon>
        <taxon>Hymenoptera</taxon>
        <taxon>Apocrita</taxon>
        <taxon>Ichneumonoidea</taxon>
        <taxon>Braconidae</taxon>
        <taxon>Euphorinae</taxon>
        <taxon>Microctonus</taxon>
    </lineage>
</organism>
<feature type="region of interest" description="Disordered" evidence="1">
    <location>
        <begin position="25"/>
        <end position="59"/>
    </location>
</feature>
<protein>
    <submittedName>
        <fullName evidence="2">Uncharacterized protein</fullName>
    </submittedName>
</protein>